<feature type="disulfide bond" evidence="2">
    <location>
        <begin position="67"/>
        <end position="95"/>
    </location>
</feature>
<feature type="domain" description="SGNH hydrolase-type esterase" evidence="4">
    <location>
        <begin position="41"/>
        <end position="299"/>
    </location>
</feature>
<evidence type="ECO:0000256" key="3">
    <source>
        <dbReference type="SAM" id="SignalP"/>
    </source>
</evidence>
<dbReference type="EMBL" id="CAACYE010000005">
    <property type="protein sequence ID" value="VFA81758.1"/>
    <property type="molecule type" value="Genomic_DNA"/>
</dbReference>
<dbReference type="SUPFAM" id="SSF52266">
    <property type="entry name" value="SGNH hydrolase"/>
    <property type="match status" value="1"/>
</dbReference>
<dbReference type="OMA" id="WEDQALF"/>
<keyword evidence="3" id="KW-0732">Signal</keyword>
<gene>
    <name evidence="5" type="primary">estA</name>
    <name evidence="5" type="ORF">NCTC1935_00264</name>
</gene>
<dbReference type="InterPro" id="IPR013830">
    <property type="entry name" value="SGNH_hydro"/>
</dbReference>
<accession>A0A449HA59</accession>
<dbReference type="GO" id="GO:0006629">
    <property type="term" value="P:lipid metabolic process"/>
    <property type="evidence" value="ECO:0007669"/>
    <property type="project" value="TreeGrafter"/>
</dbReference>
<dbReference type="GeneID" id="61132263"/>
<keyword evidence="5" id="KW-0378">Hydrolase</keyword>
<organism evidence="5">
    <name type="scientific">Nocardia farcinica</name>
    <dbReference type="NCBI Taxonomy" id="37329"/>
    <lineage>
        <taxon>Bacteria</taxon>
        <taxon>Bacillati</taxon>
        <taxon>Actinomycetota</taxon>
        <taxon>Actinomycetes</taxon>
        <taxon>Mycobacteriales</taxon>
        <taxon>Nocardiaceae</taxon>
        <taxon>Nocardia</taxon>
    </lineage>
</organism>
<dbReference type="PANTHER" id="PTHR37981">
    <property type="entry name" value="LIPASE 2"/>
    <property type="match status" value="1"/>
</dbReference>
<dbReference type="Pfam" id="PF13472">
    <property type="entry name" value="Lipase_GDSL_2"/>
    <property type="match status" value="1"/>
</dbReference>
<feature type="signal peptide" evidence="3">
    <location>
        <begin position="1"/>
        <end position="30"/>
    </location>
</feature>
<name>A0A449HA59_NOCFR</name>
<dbReference type="RefSeq" id="WP_011207978.1">
    <property type="nucleotide sequence ID" value="NZ_CAACYE020000001.1"/>
</dbReference>
<sequence length="311" mass="32310">MTLPSRVRLTAAALGWAAALVLAAVTPAQAAPAAEGKSLVVLGDSFTANGDIAAALENAAPGAKSDCSHSPTSWPTQLAQATGVWGTADFADLSCRGASLVSGPGLTLVHQARNADAQGAFGPRTRAVFIQSGLNDAWGENTVKLRQTLLNCVLDLVRGCGPEAAEQGRATDFRGVNGALYADKIRPVVQYVRYYAPNARIVLVGYPEMNAPGQQHWCVDVLGLGSIVQQRAGAAIALWDRMDAAQREAAALLGVEFFDARAVTAGHGLCSPEPWLAGILDPRSELMGTPLHPSARGDAAVAAGLRELIPS</sequence>
<evidence type="ECO:0000256" key="2">
    <source>
        <dbReference type="PIRSR" id="PIRSR637460-2"/>
    </source>
</evidence>
<feature type="active site" evidence="1">
    <location>
        <position position="292"/>
    </location>
</feature>
<dbReference type="InterPro" id="IPR036514">
    <property type="entry name" value="SGNH_hydro_sf"/>
</dbReference>
<proteinExistence type="predicted"/>
<dbReference type="EC" id="3.1.1.-" evidence="5"/>
<reference evidence="5" key="1">
    <citation type="submission" date="2019-02" db="EMBL/GenBank/DDBJ databases">
        <authorList>
            <consortium name="Pathogen Informatics"/>
        </authorList>
    </citation>
    <scope>NUCLEOTIDE SEQUENCE</scope>
    <source>
        <strain evidence="5">3012STDY6733949</strain>
    </source>
</reference>
<evidence type="ECO:0000259" key="4">
    <source>
        <dbReference type="Pfam" id="PF13472"/>
    </source>
</evidence>
<protein>
    <submittedName>
        <fullName evidence="5">Esterase</fullName>
        <ecNumber evidence="5">3.1.1.-</ecNumber>
    </submittedName>
</protein>
<dbReference type="AlphaFoldDB" id="A0A449HA59"/>
<feature type="disulfide bond" evidence="2">
    <location>
        <begin position="218"/>
        <end position="270"/>
    </location>
</feature>
<dbReference type="PANTHER" id="PTHR37981:SF1">
    <property type="entry name" value="SGNH HYDROLASE-TYPE ESTERASE DOMAIN-CONTAINING PROTEIN"/>
    <property type="match status" value="1"/>
</dbReference>
<dbReference type="InterPro" id="IPR037460">
    <property type="entry name" value="SEST-like"/>
</dbReference>
<feature type="active site" description="Nucleophile" evidence="1">
    <location>
        <position position="45"/>
    </location>
</feature>
<evidence type="ECO:0000313" key="5">
    <source>
        <dbReference type="EMBL" id="VFA81758.1"/>
    </source>
</evidence>
<dbReference type="Gene3D" id="3.40.50.1110">
    <property type="entry name" value="SGNH hydrolase"/>
    <property type="match status" value="1"/>
</dbReference>
<dbReference type="CDD" id="cd01823">
    <property type="entry name" value="SEST_like"/>
    <property type="match status" value="1"/>
</dbReference>
<evidence type="ECO:0000256" key="1">
    <source>
        <dbReference type="PIRSR" id="PIRSR637460-1"/>
    </source>
</evidence>
<dbReference type="GO" id="GO:0016788">
    <property type="term" value="F:hydrolase activity, acting on ester bonds"/>
    <property type="evidence" value="ECO:0007669"/>
    <property type="project" value="InterPro"/>
</dbReference>
<keyword evidence="2" id="KW-1015">Disulfide bond</keyword>
<feature type="chain" id="PRO_5030094557" evidence="3">
    <location>
        <begin position="31"/>
        <end position="311"/>
    </location>
</feature>